<keyword evidence="2" id="KW-1185">Reference proteome</keyword>
<name>A0A421BLK5_9RHOB</name>
<comment type="caution">
    <text evidence="1">The sequence shown here is derived from an EMBL/GenBank/DDBJ whole genome shotgun (WGS) entry which is preliminary data.</text>
</comment>
<organism evidence="1 2">
    <name type="scientific">Paenirhodobacter hankyongi</name>
    <dbReference type="NCBI Taxonomy" id="2294033"/>
    <lineage>
        <taxon>Bacteria</taxon>
        <taxon>Pseudomonadati</taxon>
        <taxon>Pseudomonadota</taxon>
        <taxon>Alphaproteobacteria</taxon>
        <taxon>Rhodobacterales</taxon>
        <taxon>Rhodobacter group</taxon>
        <taxon>Paenirhodobacter</taxon>
    </lineage>
</organism>
<gene>
    <name evidence="1" type="ORF">DYS74_13375</name>
</gene>
<evidence type="ECO:0000313" key="2">
    <source>
        <dbReference type="Proteomes" id="UP000279673"/>
    </source>
</evidence>
<evidence type="ECO:0008006" key="3">
    <source>
        <dbReference type="Google" id="ProtNLM"/>
    </source>
</evidence>
<protein>
    <recommendedName>
        <fullName evidence="3">Peptidase C39-like domain-containing protein</fullName>
    </recommendedName>
</protein>
<accession>A0A421BLK5</accession>
<dbReference type="Proteomes" id="UP000279673">
    <property type="component" value="Unassembled WGS sequence"/>
</dbReference>
<reference evidence="1 2" key="1">
    <citation type="submission" date="2018-10" db="EMBL/GenBank/DDBJ databases">
        <title>Rhodobacter sp . BO-81.</title>
        <authorList>
            <person name="Im W.T."/>
        </authorList>
    </citation>
    <scope>NUCLEOTIDE SEQUENCE [LARGE SCALE GENOMIC DNA]</scope>
    <source>
        <strain evidence="1 2">BO-81</strain>
    </source>
</reference>
<dbReference type="AlphaFoldDB" id="A0A421BLK5"/>
<evidence type="ECO:0000313" key="1">
    <source>
        <dbReference type="EMBL" id="RLL63933.1"/>
    </source>
</evidence>
<proteinExistence type="predicted"/>
<dbReference type="RefSeq" id="WP_121534190.1">
    <property type="nucleotide sequence ID" value="NZ_RCHI01000013.1"/>
</dbReference>
<sequence>MKNHEFPFQQGDLDWLCSLYATINLMHLQKDIDGIEDAGIKFNELLQYVATNGDLFRTITEGVYRADVIEFLSHFDYKAKRFVKPTPEEIVEHSTDGAIIYLKRPDGFDHYTAIRTVGGLGKIELFDSYGFKKIQCRDGAWFLDDGEIEILNLYTAKK</sequence>
<dbReference type="EMBL" id="RCHI01000013">
    <property type="protein sequence ID" value="RLL63933.1"/>
    <property type="molecule type" value="Genomic_DNA"/>
</dbReference>